<protein>
    <recommendedName>
        <fullName evidence="5">Bromodomain associated domain-containing protein</fullName>
    </recommendedName>
</protein>
<dbReference type="EMBL" id="LJIG01022903">
    <property type="protein sequence ID" value="KRT78140.1"/>
    <property type="molecule type" value="Genomic_DNA"/>
</dbReference>
<evidence type="ECO:0000256" key="3">
    <source>
        <dbReference type="ARBA" id="ARBA00023163"/>
    </source>
</evidence>
<dbReference type="PANTHER" id="PTHR28598">
    <property type="entry name" value="STAGA COMPLEX 65 SUBUNIT GAMMA"/>
    <property type="match status" value="1"/>
</dbReference>
<dbReference type="InterPro" id="IPR009072">
    <property type="entry name" value="Histone-fold"/>
</dbReference>
<dbReference type="AlphaFoldDB" id="A0A0T6ASP2"/>
<evidence type="ECO:0000313" key="7">
    <source>
        <dbReference type="Proteomes" id="UP000051574"/>
    </source>
</evidence>
<dbReference type="Gene3D" id="1.10.20.10">
    <property type="entry name" value="Histone, subunit A"/>
    <property type="match status" value="1"/>
</dbReference>
<dbReference type="InterPro" id="IPR006565">
    <property type="entry name" value="BTP"/>
</dbReference>
<evidence type="ECO:0000256" key="2">
    <source>
        <dbReference type="ARBA" id="ARBA00023015"/>
    </source>
</evidence>
<comment type="subcellular location">
    <subcellularLocation>
        <location evidence="1">Nucleus</location>
    </subcellularLocation>
</comment>
<evidence type="ECO:0000256" key="1">
    <source>
        <dbReference type="ARBA" id="ARBA00004123"/>
    </source>
</evidence>
<accession>A0A0T6ASP2</accession>
<feature type="non-terminal residue" evidence="6">
    <location>
        <position position="165"/>
    </location>
</feature>
<name>A0A0T6ASP2_9SCAR</name>
<dbReference type="GO" id="GO:0005634">
    <property type="term" value="C:nucleus"/>
    <property type="evidence" value="ECO:0007669"/>
    <property type="project" value="UniProtKB-SubCell"/>
</dbReference>
<evidence type="ECO:0000256" key="4">
    <source>
        <dbReference type="ARBA" id="ARBA00023242"/>
    </source>
</evidence>
<dbReference type="GO" id="GO:0003713">
    <property type="term" value="F:transcription coactivator activity"/>
    <property type="evidence" value="ECO:0007669"/>
    <property type="project" value="TreeGrafter"/>
</dbReference>
<keyword evidence="3" id="KW-0804">Transcription</keyword>
<dbReference type="GO" id="GO:0046982">
    <property type="term" value="F:protein heterodimerization activity"/>
    <property type="evidence" value="ECO:0007669"/>
    <property type="project" value="InterPro"/>
</dbReference>
<evidence type="ECO:0000313" key="6">
    <source>
        <dbReference type="EMBL" id="KRT78140.1"/>
    </source>
</evidence>
<comment type="caution">
    <text evidence="6">The sequence shown here is derived from an EMBL/GenBank/DDBJ whole genome shotgun (WGS) entry which is preliminary data.</text>
</comment>
<dbReference type="OrthoDB" id="6021257at2759"/>
<dbReference type="Proteomes" id="UP000051574">
    <property type="component" value="Unassembled WGS sequence"/>
</dbReference>
<dbReference type="Pfam" id="PF07524">
    <property type="entry name" value="Bromo_TP"/>
    <property type="match status" value="1"/>
</dbReference>
<dbReference type="CDD" id="cd06847">
    <property type="entry name" value="HFD_SUPT7L"/>
    <property type="match status" value="1"/>
</dbReference>
<keyword evidence="7" id="KW-1185">Reference proteome</keyword>
<evidence type="ECO:0000259" key="5">
    <source>
        <dbReference type="Pfam" id="PF07524"/>
    </source>
</evidence>
<organism evidence="6 7">
    <name type="scientific">Oryctes borbonicus</name>
    <dbReference type="NCBI Taxonomy" id="1629725"/>
    <lineage>
        <taxon>Eukaryota</taxon>
        <taxon>Metazoa</taxon>
        <taxon>Ecdysozoa</taxon>
        <taxon>Arthropoda</taxon>
        <taxon>Hexapoda</taxon>
        <taxon>Insecta</taxon>
        <taxon>Pterygota</taxon>
        <taxon>Neoptera</taxon>
        <taxon>Endopterygota</taxon>
        <taxon>Coleoptera</taxon>
        <taxon>Polyphaga</taxon>
        <taxon>Scarabaeiformia</taxon>
        <taxon>Scarabaeidae</taxon>
        <taxon>Dynastinae</taxon>
        <taxon>Oryctes</taxon>
    </lineage>
</organism>
<dbReference type="InterPro" id="IPR039460">
    <property type="entry name" value="SUPT7L/Spt7"/>
</dbReference>
<reference evidence="6 7" key="1">
    <citation type="submission" date="2015-09" db="EMBL/GenBank/DDBJ databases">
        <title>Draft genome of the scarab beetle Oryctes borbonicus.</title>
        <authorList>
            <person name="Meyer J.M."/>
            <person name="Markov G.V."/>
            <person name="Baskaran P."/>
            <person name="Herrmann M."/>
            <person name="Sommer R.J."/>
            <person name="Roedelsperger C."/>
        </authorList>
    </citation>
    <scope>NUCLEOTIDE SEQUENCE [LARGE SCALE GENOMIC DNA]</scope>
    <source>
        <strain evidence="6">OB123</strain>
        <tissue evidence="6">Whole animal</tissue>
    </source>
</reference>
<gene>
    <name evidence="6" type="ORF">AMK59_7321</name>
</gene>
<feature type="domain" description="Bromodomain associated" evidence="5">
    <location>
        <begin position="1"/>
        <end position="61"/>
    </location>
</feature>
<proteinExistence type="predicted"/>
<dbReference type="GO" id="GO:0000124">
    <property type="term" value="C:SAGA complex"/>
    <property type="evidence" value="ECO:0007669"/>
    <property type="project" value="InterPro"/>
</dbReference>
<keyword evidence="4" id="KW-0539">Nucleus</keyword>
<keyword evidence="2" id="KW-0805">Transcription regulation</keyword>
<sequence>MTAHIGYETTHQSVLDLLTDVLQSFLIQISQHLKIAEEDEENGRLCGFPHIAERVLTELGMGGIRGLHDYYQSRVVKYINILRKRCYDLNGHYAKLLIPKSPPPVDKMNKMVRVKVEEEDVAESDNPEVHFPSLDGEVGLSSLETGFQLLNSLEAETHLQSLGEG</sequence>
<dbReference type="PANTHER" id="PTHR28598:SF1">
    <property type="entry name" value="STAGA COMPLEX 65 SUBUNIT GAMMA"/>
    <property type="match status" value="1"/>
</dbReference>